<evidence type="ECO:0000256" key="2">
    <source>
        <dbReference type="SAM" id="MobiDB-lite"/>
    </source>
</evidence>
<accession>D6RQM0</accession>
<organism evidence="3 4">
    <name type="scientific">Coprinopsis cinerea (strain Okayama-7 / 130 / ATCC MYA-4618 / FGSC 9003)</name>
    <name type="common">Inky cap fungus</name>
    <name type="synonym">Hormographiella aspergillata</name>
    <dbReference type="NCBI Taxonomy" id="240176"/>
    <lineage>
        <taxon>Eukaryota</taxon>
        <taxon>Fungi</taxon>
        <taxon>Dikarya</taxon>
        <taxon>Basidiomycota</taxon>
        <taxon>Agaricomycotina</taxon>
        <taxon>Agaricomycetes</taxon>
        <taxon>Agaricomycetidae</taxon>
        <taxon>Agaricales</taxon>
        <taxon>Agaricineae</taxon>
        <taxon>Psathyrellaceae</taxon>
        <taxon>Coprinopsis</taxon>
    </lineage>
</organism>
<dbReference type="GeneID" id="9378655"/>
<evidence type="ECO:0000313" key="4">
    <source>
        <dbReference type="Proteomes" id="UP000001861"/>
    </source>
</evidence>
<dbReference type="Proteomes" id="UP000001861">
    <property type="component" value="Unassembled WGS sequence"/>
</dbReference>
<reference evidence="3 4" key="1">
    <citation type="journal article" date="2010" name="Proc. Natl. Acad. Sci. U.S.A.">
        <title>Insights into evolution of multicellular fungi from the assembled chromosomes of the mushroom Coprinopsis cinerea (Coprinus cinereus).</title>
        <authorList>
            <person name="Stajich J.E."/>
            <person name="Wilke S.K."/>
            <person name="Ahren D."/>
            <person name="Au C.H."/>
            <person name="Birren B.W."/>
            <person name="Borodovsky M."/>
            <person name="Burns C."/>
            <person name="Canback B."/>
            <person name="Casselton L.A."/>
            <person name="Cheng C.K."/>
            <person name="Deng J."/>
            <person name="Dietrich F.S."/>
            <person name="Fargo D.C."/>
            <person name="Farman M.L."/>
            <person name="Gathman A.C."/>
            <person name="Goldberg J."/>
            <person name="Guigo R."/>
            <person name="Hoegger P.J."/>
            <person name="Hooker J.B."/>
            <person name="Huggins A."/>
            <person name="James T.Y."/>
            <person name="Kamada T."/>
            <person name="Kilaru S."/>
            <person name="Kodira C."/>
            <person name="Kues U."/>
            <person name="Kupfer D."/>
            <person name="Kwan H.S."/>
            <person name="Lomsadze A."/>
            <person name="Li W."/>
            <person name="Lilly W.W."/>
            <person name="Ma L.J."/>
            <person name="Mackey A.J."/>
            <person name="Manning G."/>
            <person name="Martin F."/>
            <person name="Muraguchi H."/>
            <person name="Natvig D.O."/>
            <person name="Palmerini H."/>
            <person name="Ramesh M.A."/>
            <person name="Rehmeyer C.J."/>
            <person name="Roe B.A."/>
            <person name="Shenoy N."/>
            <person name="Stanke M."/>
            <person name="Ter-Hovhannisyan V."/>
            <person name="Tunlid A."/>
            <person name="Velagapudi R."/>
            <person name="Vision T.J."/>
            <person name="Zeng Q."/>
            <person name="Zolan M.E."/>
            <person name="Pukkila P.J."/>
        </authorList>
    </citation>
    <scope>NUCLEOTIDE SEQUENCE [LARGE SCALE GENOMIC DNA]</scope>
    <source>
        <strain evidence="4">Okayama-7 / 130 / ATCC MYA-4618 / FGSC 9003</strain>
    </source>
</reference>
<protein>
    <submittedName>
        <fullName evidence="3">Uncharacterized protein</fullName>
    </submittedName>
</protein>
<dbReference type="RefSeq" id="XP_002910127.1">
    <property type="nucleotide sequence ID" value="XM_002910081.1"/>
</dbReference>
<feature type="region of interest" description="Disordered" evidence="2">
    <location>
        <begin position="403"/>
        <end position="451"/>
    </location>
</feature>
<dbReference type="EMBL" id="AACS02000012">
    <property type="protein sequence ID" value="EFI26633.1"/>
    <property type="molecule type" value="Genomic_DNA"/>
</dbReference>
<dbReference type="VEuPathDB" id="FungiDB:CC1G_15405"/>
<name>D6RQM0_COPC7</name>
<dbReference type="InterPro" id="IPR046521">
    <property type="entry name" value="DUF6698"/>
</dbReference>
<feature type="coiled-coil region" evidence="1">
    <location>
        <begin position="83"/>
        <end position="117"/>
    </location>
</feature>
<sequence length="533" mass="58531">MGRTRRKRTEPASDEDGEFTVDALNSISDSSAALTDDDSSSSRNPDAVEITFALPTVTDFTSREEFMQVHDTEHFGWAMQQIVKSAQLALGDASKEIRELKVQNIKLEHEIKVLKSRKSGKNATTKAKTTEDDDIGRWARHVLYMDEFIVNPAAFLKPDPNIDPSDPNRYHSASAKIRGQTAELYDRIPDELHIKIERSSHFRDTFIDVMNVHRRTICPPPGIYNASKRGKDRADTFALFISFPDTAKSSFYRPCVFGSSSFIHRISYLHNIPQFIRCLLFGPTSLSGPDGEVQSLASNSNGKIWRIERVTPGVIALAVVATVFIHSSDESWDTVGPQSGIKYEELYNFCKRFILEALRKPQSSQQMLDLFDWYNELVFADGSEEKNDSEDELSEALQAMNLDGGEPSARENDEAQDTALTNDTTNPQTVPEPPQPSSIGPAPSPSVPVNTEPITAQNTIALPAVNLDGPASDVEVGSATASLQGPAPVEQAPAKGGKGVRRGRGGRCGGQNRSVDNLAAAPTRTLRKRVVGS</sequence>
<evidence type="ECO:0000256" key="1">
    <source>
        <dbReference type="SAM" id="Coils"/>
    </source>
</evidence>
<comment type="caution">
    <text evidence="3">The sequence shown here is derived from an EMBL/GenBank/DDBJ whole genome shotgun (WGS) entry which is preliminary data.</text>
</comment>
<dbReference type="InParanoid" id="D6RQM0"/>
<feature type="compositionally biased region" description="Pro residues" evidence="2">
    <location>
        <begin position="430"/>
        <end position="446"/>
    </location>
</feature>
<dbReference type="eggNOG" id="ENOG502SUXU">
    <property type="taxonomic scope" value="Eukaryota"/>
</dbReference>
<dbReference type="HOGENOM" id="CLU_510904_0_0_1"/>
<gene>
    <name evidence="3" type="ORF">CC1G_15405</name>
</gene>
<keyword evidence="1" id="KW-0175">Coiled coil</keyword>
<keyword evidence="4" id="KW-1185">Reference proteome</keyword>
<dbReference type="Pfam" id="PF20414">
    <property type="entry name" value="DUF6698"/>
    <property type="match status" value="1"/>
</dbReference>
<dbReference type="OrthoDB" id="2911008at2759"/>
<dbReference type="KEGG" id="cci:CC1G_15405"/>
<feature type="region of interest" description="Disordered" evidence="2">
    <location>
        <begin position="473"/>
        <end position="533"/>
    </location>
</feature>
<feature type="compositionally biased region" description="Polar residues" evidence="2">
    <location>
        <begin position="418"/>
        <end position="429"/>
    </location>
</feature>
<evidence type="ECO:0000313" key="3">
    <source>
        <dbReference type="EMBL" id="EFI26633.1"/>
    </source>
</evidence>
<dbReference type="OMA" id="RFRRECT"/>
<feature type="region of interest" description="Disordered" evidence="2">
    <location>
        <begin position="1"/>
        <end position="20"/>
    </location>
</feature>
<proteinExistence type="predicted"/>
<dbReference type="AlphaFoldDB" id="D6RQM0"/>